<dbReference type="PANTHER" id="PTHR30349:SF64">
    <property type="entry name" value="PROPHAGE INTEGRASE INTD-RELATED"/>
    <property type="match status" value="1"/>
</dbReference>
<name>A0A521G5D7_9BACT</name>
<feature type="domain" description="Tyr recombinase" evidence="2">
    <location>
        <begin position="158"/>
        <end position="333"/>
    </location>
</feature>
<reference evidence="3" key="1">
    <citation type="submission" date="2017-07" db="EMBL/GenBank/DDBJ databases">
        <title>The cable genome - Insights into the physiology and evolution of filamentous bacteria capable of sulfide oxidation via long distance electron transfer.</title>
        <authorList>
            <person name="Thorup C."/>
            <person name="Bjerg J.T."/>
            <person name="Schreiber L."/>
            <person name="Nielsen L.P."/>
            <person name="Kjeldsen K.U."/>
            <person name="Boesen T."/>
            <person name="Boggild A."/>
            <person name="Meysman F."/>
            <person name="Geelhoed J."/>
            <person name="Schramm A."/>
        </authorList>
    </citation>
    <scope>NUCLEOTIDE SEQUENCE [LARGE SCALE GENOMIC DNA]</scope>
    <source>
        <strain evidence="3">GS</strain>
    </source>
</reference>
<dbReference type="EMBL" id="NQJD01000001">
    <property type="protein sequence ID" value="TAA76234.1"/>
    <property type="molecule type" value="Genomic_DNA"/>
</dbReference>
<dbReference type="GO" id="GO:0003677">
    <property type="term" value="F:DNA binding"/>
    <property type="evidence" value="ECO:0007669"/>
    <property type="project" value="InterPro"/>
</dbReference>
<proteinExistence type="predicted"/>
<dbReference type="PANTHER" id="PTHR30349">
    <property type="entry name" value="PHAGE INTEGRASE-RELATED"/>
    <property type="match status" value="1"/>
</dbReference>
<dbReference type="InterPro" id="IPR002104">
    <property type="entry name" value="Integrase_catalytic"/>
</dbReference>
<dbReference type="GO" id="GO:0015074">
    <property type="term" value="P:DNA integration"/>
    <property type="evidence" value="ECO:0007669"/>
    <property type="project" value="InterPro"/>
</dbReference>
<dbReference type="Gene3D" id="1.10.443.10">
    <property type="entry name" value="Intergrase catalytic core"/>
    <property type="match status" value="1"/>
</dbReference>
<gene>
    <name evidence="3" type="ORF">CDV28_101135</name>
</gene>
<dbReference type="Proteomes" id="UP000316238">
    <property type="component" value="Unassembled WGS sequence"/>
</dbReference>
<evidence type="ECO:0000256" key="1">
    <source>
        <dbReference type="ARBA" id="ARBA00023172"/>
    </source>
</evidence>
<sequence>MPHFNAQRGKWMAQVVISGVKHRSQHDSKAEAKQWEAEKKKELGSQQEFSAIRTVSLLEWATMYLDHAKTKFVTKTYKEKRFVFRQLFNAFPSDMDVFFLHKGQVLAHFREQSLRRSGYAANKDRKNLVAAWNWGIQYLPGFPSENPFLTERFAENRTLRQVPTEKDFWAVYEVAESEQDRLMLLCYLHLAARRNEIFHLLREDVDFDRSRVRLATRKRKDGSQQYDWLPLTDRLHKALSEHLAATPGPWVFPDPRSGLPYVYRQKWLDRLCRKAEVEPFGLHGIRHLSASMLISAKVSLLDVQTILRHTNLTTTQRYVHRLESVRKAIEVFE</sequence>
<dbReference type="InterPro" id="IPR050090">
    <property type="entry name" value="Tyrosine_recombinase_XerCD"/>
</dbReference>
<dbReference type="CDD" id="cd00796">
    <property type="entry name" value="INT_Rci_Hp1_C"/>
    <property type="match status" value="1"/>
</dbReference>
<keyword evidence="4" id="KW-1185">Reference proteome</keyword>
<evidence type="ECO:0000313" key="4">
    <source>
        <dbReference type="Proteomes" id="UP000316238"/>
    </source>
</evidence>
<organism evidence="3 4">
    <name type="scientific">Candidatus Electronema aureum</name>
    <dbReference type="NCBI Taxonomy" id="2005002"/>
    <lineage>
        <taxon>Bacteria</taxon>
        <taxon>Pseudomonadati</taxon>
        <taxon>Thermodesulfobacteriota</taxon>
        <taxon>Desulfobulbia</taxon>
        <taxon>Desulfobulbales</taxon>
        <taxon>Desulfobulbaceae</taxon>
        <taxon>Candidatus Electronema</taxon>
    </lineage>
</organism>
<evidence type="ECO:0000259" key="2">
    <source>
        <dbReference type="PROSITE" id="PS51898"/>
    </source>
</evidence>
<dbReference type="InterPro" id="IPR011010">
    <property type="entry name" value="DNA_brk_join_enz"/>
</dbReference>
<dbReference type="AlphaFoldDB" id="A0A521G5D7"/>
<protein>
    <submittedName>
        <fullName evidence="3">Site-specific recombinase XerD</fullName>
    </submittedName>
</protein>
<evidence type="ECO:0000313" key="3">
    <source>
        <dbReference type="EMBL" id="TAA76234.1"/>
    </source>
</evidence>
<dbReference type="Pfam" id="PF00589">
    <property type="entry name" value="Phage_integrase"/>
    <property type="match status" value="1"/>
</dbReference>
<dbReference type="PROSITE" id="PS51898">
    <property type="entry name" value="TYR_RECOMBINASE"/>
    <property type="match status" value="1"/>
</dbReference>
<comment type="caution">
    <text evidence="3">The sequence shown here is derived from an EMBL/GenBank/DDBJ whole genome shotgun (WGS) entry which is preliminary data.</text>
</comment>
<dbReference type="GO" id="GO:0006310">
    <property type="term" value="P:DNA recombination"/>
    <property type="evidence" value="ECO:0007669"/>
    <property type="project" value="UniProtKB-KW"/>
</dbReference>
<accession>A0A521G5D7</accession>
<dbReference type="InterPro" id="IPR013762">
    <property type="entry name" value="Integrase-like_cat_sf"/>
</dbReference>
<dbReference type="SUPFAM" id="SSF56349">
    <property type="entry name" value="DNA breaking-rejoining enzymes"/>
    <property type="match status" value="1"/>
</dbReference>
<keyword evidence="1" id="KW-0233">DNA recombination</keyword>